<sequence>MAVITSVPGISITVHVNGEVAQEYPPLDPTDECTPSPPPHICYIESKSNQSFLVRLTLSPERTTSETNAILFTVFIDGMFAGGQIVYRRSTRQLGSPMIVDIKDQIIQSDVAGHCIRRSFSFSPVSLVEETTQAMVERDSRRAKSLGCIVVNLATCKPGATRVMQPLVPWRNSDFVLAEKAMKGKELSHGTSYTQEILAPTPSCAAAHDITPLGKYIFRYRSRAALQRELIIPQTPPPPDESFITSELGSMSDEHVRYLAKEFLRIKREREVKQETPALSFKRTIDLTDDDVVEMNGRHSFKALKREGDNDVIELSD</sequence>
<dbReference type="eggNOG" id="ENOG502SAV6">
    <property type="taxonomic scope" value="Eukaryota"/>
</dbReference>
<dbReference type="EMBL" id="JELW01000001">
    <property type="protein sequence ID" value="EXV05343.1"/>
    <property type="molecule type" value="Genomic_DNA"/>
</dbReference>
<dbReference type="InterPro" id="IPR057678">
    <property type="entry name" value="DUF7918"/>
</dbReference>
<accession>A0A0A1V6Y3</accession>
<name>A0A0A1V6Y3_9HYPO</name>
<dbReference type="Pfam" id="PF25534">
    <property type="entry name" value="DUF7918"/>
    <property type="match status" value="1"/>
</dbReference>
<evidence type="ECO:0000313" key="2">
    <source>
        <dbReference type="EMBL" id="EXV05343.1"/>
    </source>
</evidence>
<dbReference type="PANTHER" id="PTHR36223:SF1">
    <property type="entry name" value="TRANSCRIPTION ELONGATION FACTOR EAF N-TERMINAL DOMAIN-CONTAINING PROTEIN"/>
    <property type="match status" value="1"/>
</dbReference>
<comment type="caution">
    <text evidence="2">The sequence shown here is derived from an EMBL/GenBank/DDBJ whole genome shotgun (WGS) entry which is preliminary data.</text>
</comment>
<gene>
    <name evidence="2" type="ORF">X797_000055</name>
</gene>
<dbReference type="OrthoDB" id="3364132at2759"/>
<reference evidence="2 3" key="1">
    <citation type="submission" date="2014-02" db="EMBL/GenBank/DDBJ databases">
        <title>The genome sequence of the entomopathogenic fungus Metarhizium robertsii ARSEF 2575.</title>
        <authorList>
            <person name="Giuliano Garisto Donzelli B."/>
            <person name="Roe B.A."/>
            <person name="Macmil S.L."/>
            <person name="Krasnoff S.B."/>
            <person name="Gibson D.M."/>
        </authorList>
    </citation>
    <scope>NUCLEOTIDE SEQUENCE [LARGE SCALE GENOMIC DNA]</scope>
    <source>
        <strain evidence="2 3">ARSEF 2575</strain>
    </source>
</reference>
<evidence type="ECO:0000313" key="3">
    <source>
        <dbReference type="Proteomes" id="UP000030151"/>
    </source>
</evidence>
<dbReference type="HOGENOM" id="CLU_070614_2_0_1"/>
<evidence type="ECO:0000259" key="1">
    <source>
        <dbReference type="Pfam" id="PF25534"/>
    </source>
</evidence>
<dbReference type="Proteomes" id="UP000030151">
    <property type="component" value="Unassembled WGS sequence"/>
</dbReference>
<organism evidence="2 3">
    <name type="scientific">Metarhizium robertsii</name>
    <dbReference type="NCBI Taxonomy" id="568076"/>
    <lineage>
        <taxon>Eukaryota</taxon>
        <taxon>Fungi</taxon>
        <taxon>Dikarya</taxon>
        <taxon>Ascomycota</taxon>
        <taxon>Pezizomycotina</taxon>
        <taxon>Sordariomycetes</taxon>
        <taxon>Hypocreomycetidae</taxon>
        <taxon>Hypocreales</taxon>
        <taxon>Clavicipitaceae</taxon>
        <taxon>Metarhizium</taxon>
    </lineage>
</organism>
<feature type="domain" description="DUF7918" evidence="1">
    <location>
        <begin position="9"/>
        <end position="235"/>
    </location>
</feature>
<protein>
    <recommendedName>
        <fullName evidence="1">DUF7918 domain-containing protein</fullName>
    </recommendedName>
</protein>
<dbReference type="AlphaFoldDB" id="A0A0A1V6Y3"/>
<proteinExistence type="predicted"/>
<dbReference type="PANTHER" id="PTHR36223">
    <property type="entry name" value="BETA-LACTAMASE-TYPE TRANSPEPTIDASE FOLD DOMAIN CONTAINING PROTEIN"/>
    <property type="match status" value="1"/>
</dbReference>